<gene>
    <name evidence="1" type="primary">Dper\GL24028</name>
    <name evidence="1" type="ORF">Dper_GL24028</name>
</gene>
<proteinExistence type="predicted"/>
<evidence type="ECO:0000313" key="2">
    <source>
        <dbReference type="Proteomes" id="UP000008744"/>
    </source>
</evidence>
<reference evidence="1 2" key="1">
    <citation type="journal article" date="2007" name="Nature">
        <title>Evolution of genes and genomes on the Drosophila phylogeny.</title>
        <authorList>
            <consortium name="Drosophila 12 Genomes Consortium"/>
            <person name="Clark A.G."/>
            <person name="Eisen M.B."/>
            <person name="Smith D.R."/>
            <person name="Bergman C.M."/>
            <person name="Oliver B."/>
            <person name="Markow T.A."/>
            <person name="Kaufman T.C."/>
            <person name="Kellis M."/>
            <person name="Gelbart W."/>
            <person name="Iyer V.N."/>
            <person name="Pollard D.A."/>
            <person name="Sackton T.B."/>
            <person name="Larracuente A.M."/>
            <person name="Singh N.D."/>
            <person name="Abad J.P."/>
            <person name="Abt D.N."/>
            <person name="Adryan B."/>
            <person name="Aguade M."/>
            <person name="Akashi H."/>
            <person name="Anderson W.W."/>
            <person name="Aquadro C.F."/>
            <person name="Ardell D.H."/>
            <person name="Arguello R."/>
            <person name="Artieri C.G."/>
            <person name="Barbash D.A."/>
            <person name="Barker D."/>
            <person name="Barsanti P."/>
            <person name="Batterham P."/>
            <person name="Batzoglou S."/>
            <person name="Begun D."/>
            <person name="Bhutkar A."/>
            <person name="Blanco E."/>
            <person name="Bosak S.A."/>
            <person name="Bradley R.K."/>
            <person name="Brand A.D."/>
            <person name="Brent M.R."/>
            <person name="Brooks A.N."/>
            <person name="Brown R.H."/>
            <person name="Butlin R.K."/>
            <person name="Caggese C."/>
            <person name="Calvi B.R."/>
            <person name="Bernardo de Carvalho A."/>
            <person name="Caspi A."/>
            <person name="Castrezana S."/>
            <person name="Celniker S.E."/>
            <person name="Chang J.L."/>
            <person name="Chapple C."/>
            <person name="Chatterji S."/>
            <person name="Chinwalla A."/>
            <person name="Civetta A."/>
            <person name="Clifton S.W."/>
            <person name="Comeron J.M."/>
            <person name="Costello J.C."/>
            <person name="Coyne J.A."/>
            <person name="Daub J."/>
            <person name="David R.G."/>
            <person name="Delcher A.L."/>
            <person name="Delehaunty K."/>
            <person name="Do C.B."/>
            <person name="Ebling H."/>
            <person name="Edwards K."/>
            <person name="Eickbush T."/>
            <person name="Evans J.D."/>
            <person name="Filipski A."/>
            <person name="Findeiss S."/>
            <person name="Freyhult E."/>
            <person name="Fulton L."/>
            <person name="Fulton R."/>
            <person name="Garcia A.C."/>
            <person name="Gardiner A."/>
            <person name="Garfield D.A."/>
            <person name="Garvin B.E."/>
            <person name="Gibson G."/>
            <person name="Gilbert D."/>
            <person name="Gnerre S."/>
            <person name="Godfrey J."/>
            <person name="Good R."/>
            <person name="Gotea V."/>
            <person name="Gravely B."/>
            <person name="Greenberg A.J."/>
            <person name="Griffiths-Jones S."/>
            <person name="Gross S."/>
            <person name="Guigo R."/>
            <person name="Gustafson E.A."/>
            <person name="Haerty W."/>
            <person name="Hahn M.W."/>
            <person name="Halligan D.L."/>
            <person name="Halpern A.L."/>
            <person name="Halter G.M."/>
            <person name="Han M.V."/>
            <person name="Heger A."/>
            <person name="Hillier L."/>
            <person name="Hinrichs A.S."/>
            <person name="Holmes I."/>
            <person name="Hoskins R.A."/>
            <person name="Hubisz M.J."/>
            <person name="Hultmark D."/>
            <person name="Huntley M.A."/>
            <person name="Jaffe D.B."/>
            <person name="Jagadeeshan S."/>
            <person name="Jeck W.R."/>
            <person name="Johnson J."/>
            <person name="Jones C.D."/>
            <person name="Jordan W.C."/>
            <person name="Karpen G.H."/>
            <person name="Kataoka E."/>
            <person name="Keightley P.D."/>
            <person name="Kheradpour P."/>
            <person name="Kirkness E.F."/>
            <person name="Koerich L.B."/>
            <person name="Kristiansen K."/>
            <person name="Kudrna D."/>
            <person name="Kulathinal R.J."/>
            <person name="Kumar S."/>
            <person name="Kwok R."/>
            <person name="Lander E."/>
            <person name="Langley C.H."/>
            <person name="Lapoint R."/>
            <person name="Lazzaro B.P."/>
            <person name="Lee S.J."/>
            <person name="Levesque L."/>
            <person name="Li R."/>
            <person name="Lin C.F."/>
            <person name="Lin M.F."/>
            <person name="Lindblad-Toh K."/>
            <person name="Llopart A."/>
            <person name="Long M."/>
            <person name="Low L."/>
            <person name="Lozovsky E."/>
            <person name="Lu J."/>
            <person name="Luo M."/>
            <person name="Machado C.A."/>
            <person name="Makalowski W."/>
            <person name="Marzo M."/>
            <person name="Matsuda M."/>
            <person name="Matzkin L."/>
            <person name="McAllister B."/>
            <person name="McBride C.S."/>
            <person name="McKernan B."/>
            <person name="McKernan K."/>
            <person name="Mendez-Lago M."/>
            <person name="Minx P."/>
            <person name="Mollenhauer M.U."/>
            <person name="Montooth K."/>
            <person name="Mount S.M."/>
            <person name="Mu X."/>
            <person name="Myers E."/>
            <person name="Negre B."/>
            <person name="Newfeld S."/>
            <person name="Nielsen R."/>
            <person name="Noor M.A."/>
            <person name="O'Grady P."/>
            <person name="Pachter L."/>
            <person name="Papaceit M."/>
            <person name="Parisi M.J."/>
            <person name="Parisi M."/>
            <person name="Parts L."/>
            <person name="Pedersen J.S."/>
            <person name="Pesole G."/>
            <person name="Phillippy A.M."/>
            <person name="Ponting C.P."/>
            <person name="Pop M."/>
            <person name="Porcelli D."/>
            <person name="Powell J.R."/>
            <person name="Prohaska S."/>
            <person name="Pruitt K."/>
            <person name="Puig M."/>
            <person name="Quesneville H."/>
            <person name="Ram K.R."/>
            <person name="Rand D."/>
            <person name="Rasmussen M.D."/>
            <person name="Reed L.K."/>
            <person name="Reenan R."/>
            <person name="Reily A."/>
            <person name="Remington K.A."/>
            <person name="Rieger T.T."/>
            <person name="Ritchie M.G."/>
            <person name="Robin C."/>
            <person name="Rogers Y.H."/>
            <person name="Rohde C."/>
            <person name="Rozas J."/>
            <person name="Rubenfield M.J."/>
            <person name="Ruiz A."/>
            <person name="Russo S."/>
            <person name="Salzberg S.L."/>
            <person name="Sanchez-Gracia A."/>
            <person name="Saranga D.J."/>
            <person name="Sato H."/>
            <person name="Schaeffer S.W."/>
            <person name="Schatz M.C."/>
            <person name="Schlenke T."/>
            <person name="Schwartz R."/>
            <person name="Segarra C."/>
            <person name="Singh R.S."/>
            <person name="Sirot L."/>
            <person name="Sirota M."/>
            <person name="Sisneros N.B."/>
            <person name="Smith C.D."/>
            <person name="Smith T.F."/>
            <person name="Spieth J."/>
            <person name="Stage D.E."/>
            <person name="Stark A."/>
            <person name="Stephan W."/>
            <person name="Strausberg R.L."/>
            <person name="Strempel S."/>
            <person name="Sturgill D."/>
            <person name="Sutton G."/>
            <person name="Sutton G.G."/>
            <person name="Tao W."/>
            <person name="Teichmann S."/>
            <person name="Tobari Y.N."/>
            <person name="Tomimura Y."/>
            <person name="Tsolas J.M."/>
            <person name="Valente V.L."/>
            <person name="Venter E."/>
            <person name="Venter J.C."/>
            <person name="Vicario S."/>
            <person name="Vieira F.G."/>
            <person name="Vilella A.J."/>
            <person name="Villasante A."/>
            <person name="Walenz B."/>
            <person name="Wang J."/>
            <person name="Wasserman M."/>
            <person name="Watts T."/>
            <person name="Wilson D."/>
            <person name="Wilson R.K."/>
            <person name="Wing R.A."/>
            <person name="Wolfner M.F."/>
            <person name="Wong A."/>
            <person name="Wong G.K."/>
            <person name="Wu C.I."/>
            <person name="Wu G."/>
            <person name="Yamamoto D."/>
            <person name="Yang H.P."/>
            <person name="Yang S.P."/>
            <person name="Yorke J.A."/>
            <person name="Yoshida K."/>
            <person name="Zdobnov E."/>
            <person name="Zhang P."/>
            <person name="Zhang Y."/>
            <person name="Zimin A.V."/>
            <person name="Baldwin J."/>
            <person name="Abdouelleil A."/>
            <person name="Abdulkadir J."/>
            <person name="Abebe A."/>
            <person name="Abera B."/>
            <person name="Abreu J."/>
            <person name="Acer S.C."/>
            <person name="Aftuck L."/>
            <person name="Alexander A."/>
            <person name="An P."/>
            <person name="Anderson E."/>
            <person name="Anderson S."/>
            <person name="Arachi H."/>
            <person name="Azer M."/>
            <person name="Bachantsang P."/>
            <person name="Barry A."/>
            <person name="Bayul T."/>
            <person name="Berlin A."/>
            <person name="Bessette D."/>
            <person name="Bloom T."/>
            <person name="Blye J."/>
            <person name="Boguslavskiy L."/>
            <person name="Bonnet C."/>
            <person name="Boukhgalter B."/>
            <person name="Bourzgui I."/>
            <person name="Brown A."/>
            <person name="Cahill P."/>
            <person name="Channer S."/>
            <person name="Cheshatsang Y."/>
            <person name="Chuda L."/>
            <person name="Citroen M."/>
            <person name="Collymore A."/>
            <person name="Cooke P."/>
            <person name="Costello M."/>
            <person name="D'Aco K."/>
            <person name="Daza R."/>
            <person name="De Haan G."/>
            <person name="DeGray S."/>
            <person name="DeMaso C."/>
            <person name="Dhargay N."/>
            <person name="Dooley K."/>
            <person name="Dooley E."/>
            <person name="Doricent M."/>
            <person name="Dorje P."/>
            <person name="Dorjee K."/>
            <person name="Dupes A."/>
            <person name="Elong R."/>
            <person name="Falk J."/>
            <person name="Farina A."/>
            <person name="Faro S."/>
            <person name="Ferguson D."/>
            <person name="Fisher S."/>
            <person name="Foley C.D."/>
            <person name="Franke A."/>
            <person name="Friedrich D."/>
            <person name="Gadbois L."/>
            <person name="Gearin G."/>
            <person name="Gearin C.R."/>
            <person name="Giannoukos G."/>
            <person name="Goode T."/>
            <person name="Graham J."/>
            <person name="Grandbois E."/>
            <person name="Grewal S."/>
            <person name="Gyaltsen K."/>
            <person name="Hafez N."/>
            <person name="Hagos B."/>
            <person name="Hall J."/>
            <person name="Henson C."/>
            <person name="Hollinger A."/>
            <person name="Honan T."/>
            <person name="Huard M.D."/>
            <person name="Hughes L."/>
            <person name="Hurhula B."/>
            <person name="Husby M.E."/>
            <person name="Kamat A."/>
            <person name="Kanga B."/>
            <person name="Kashin S."/>
            <person name="Khazanovich D."/>
            <person name="Kisner P."/>
            <person name="Lance K."/>
            <person name="Lara M."/>
            <person name="Lee W."/>
            <person name="Lennon N."/>
            <person name="Letendre F."/>
            <person name="LeVine R."/>
            <person name="Lipovsky A."/>
            <person name="Liu X."/>
            <person name="Liu J."/>
            <person name="Liu S."/>
            <person name="Lokyitsang T."/>
            <person name="Lokyitsang Y."/>
            <person name="Lubonja R."/>
            <person name="Lui A."/>
            <person name="MacDonald P."/>
            <person name="Magnisalis V."/>
            <person name="Maru K."/>
            <person name="Matthews C."/>
            <person name="McCusker W."/>
            <person name="McDonough S."/>
            <person name="Mehta T."/>
            <person name="Meldrim J."/>
            <person name="Meneus L."/>
            <person name="Mihai O."/>
            <person name="Mihalev A."/>
            <person name="Mihova T."/>
            <person name="Mittelman R."/>
            <person name="Mlenga V."/>
            <person name="Montmayeur A."/>
            <person name="Mulrain L."/>
            <person name="Navidi A."/>
            <person name="Naylor J."/>
            <person name="Negash T."/>
            <person name="Nguyen T."/>
            <person name="Nguyen N."/>
            <person name="Nicol R."/>
            <person name="Norbu C."/>
            <person name="Norbu N."/>
            <person name="Novod N."/>
            <person name="O'Neill B."/>
            <person name="Osman S."/>
            <person name="Markiewicz E."/>
            <person name="Oyono O.L."/>
            <person name="Patti C."/>
            <person name="Phunkhang P."/>
            <person name="Pierre F."/>
            <person name="Priest M."/>
            <person name="Raghuraman S."/>
            <person name="Rege F."/>
            <person name="Reyes R."/>
            <person name="Rise C."/>
            <person name="Rogov P."/>
            <person name="Ross K."/>
            <person name="Ryan E."/>
            <person name="Settipalli S."/>
            <person name="Shea T."/>
            <person name="Sherpa N."/>
            <person name="Shi L."/>
            <person name="Shih D."/>
            <person name="Sparrow T."/>
            <person name="Spaulding J."/>
            <person name="Stalker J."/>
            <person name="Stange-Thomann N."/>
            <person name="Stavropoulos S."/>
            <person name="Stone C."/>
            <person name="Strader C."/>
            <person name="Tesfaye S."/>
            <person name="Thomson T."/>
            <person name="Thoulutsang Y."/>
            <person name="Thoulutsang D."/>
            <person name="Topham K."/>
            <person name="Topping I."/>
            <person name="Tsamla T."/>
            <person name="Vassiliev H."/>
            <person name="Vo A."/>
            <person name="Wangchuk T."/>
            <person name="Wangdi T."/>
            <person name="Weiand M."/>
            <person name="Wilkinson J."/>
            <person name="Wilson A."/>
            <person name="Yadav S."/>
            <person name="Young G."/>
            <person name="Yu Q."/>
            <person name="Zembek L."/>
            <person name="Zhong D."/>
            <person name="Zimmer A."/>
            <person name="Zwirko Z."/>
            <person name="Jaffe D.B."/>
            <person name="Alvarez P."/>
            <person name="Brockman W."/>
            <person name="Butler J."/>
            <person name="Chin C."/>
            <person name="Gnerre S."/>
            <person name="Grabherr M."/>
            <person name="Kleber M."/>
            <person name="Mauceli E."/>
            <person name="MacCallum I."/>
        </authorList>
    </citation>
    <scope>NUCLEOTIDE SEQUENCE [LARGE SCALE GENOMIC DNA]</scope>
    <source>
        <strain evidence="2">MSH-3 / Tucson 14011-0111.49</strain>
    </source>
</reference>
<dbReference type="Proteomes" id="UP000008744">
    <property type="component" value="Unassembled WGS sequence"/>
</dbReference>
<protein>
    <submittedName>
        <fullName evidence="1">GL24028</fullName>
    </submittedName>
</protein>
<dbReference type="EMBL" id="CH479179">
    <property type="protein sequence ID" value="EDW24237.1"/>
    <property type="molecule type" value="Genomic_DNA"/>
</dbReference>
<organism evidence="2">
    <name type="scientific">Drosophila persimilis</name>
    <name type="common">Fruit fly</name>
    <dbReference type="NCBI Taxonomy" id="7234"/>
    <lineage>
        <taxon>Eukaryota</taxon>
        <taxon>Metazoa</taxon>
        <taxon>Ecdysozoa</taxon>
        <taxon>Arthropoda</taxon>
        <taxon>Hexapoda</taxon>
        <taxon>Insecta</taxon>
        <taxon>Pterygota</taxon>
        <taxon>Neoptera</taxon>
        <taxon>Endopterygota</taxon>
        <taxon>Diptera</taxon>
        <taxon>Brachycera</taxon>
        <taxon>Muscomorpha</taxon>
        <taxon>Ephydroidea</taxon>
        <taxon>Drosophilidae</taxon>
        <taxon>Drosophila</taxon>
        <taxon>Sophophora</taxon>
    </lineage>
</organism>
<dbReference type="AlphaFoldDB" id="B4G342"/>
<dbReference type="HOGENOM" id="CLU_1662612_0_0_1"/>
<evidence type="ECO:0000313" key="1">
    <source>
        <dbReference type="EMBL" id="EDW24237.1"/>
    </source>
</evidence>
<sequence>MECGRVFASLEFQQVAKKDEQRRYQLRQRLGDEAVSRVCVDTGIGGFYLVGKLKAPEDRAESIKGDIEAISYKAWKIIELMDNKLNDSMRDALNKAVIIGFLDATDGINLRKPSAQFIGHRAKDTKHCTAVTPRLFPSQNLDFHTLLTADKGCSSMNEF</sequence>
<accession>B4G342</accession>
<name>B4G342_DROPE</name>
<keyword evidence="2" id="KW-1185">Reference proteome</keyword>